<evidence type="ECO:0000313" key="3">
    <source>
        <dbReference type="EMBL" id="KAK8836952.1"/>
    </source>
</evidence>
<feature type="region of interest" description="Disordered" evidence="2">
    <location>
        <begin position="607"/>
        <end position="633"/>
    </location>
</feature>
<comment type="caution">
    <text evidence="3">The sequence shown here is derived from an EMBL/GenBank/DDBJ whole genome shotgun (WGS) entry which is preliminary data.</text>
</comment>
<feature type="region of interest" description="Disordered" evidence="2">
    <location>
        <begin position="180"/>
        <end position="250"/>
    </location>
</feature>
<keyword evidence="1" id="KW-0175">Coiled coil</keyword>
<dbReference type="EMBL" id="JAPFFF010000062">
    <property type="protein sequence ID" value="KAK8836952.1"/>
    <property type="molecule type" value="Genomic_DNA"/>
</dbReference>
<sequence length="987" mass="112565">MIHNTSPVGSLEDHNSGDFNSNVERFEDFLDNDSPRYSDDQIPNVHLQASKQINRFTAVPMTPHEQPNSPQRKPINKGFMAIPMDDIPNTQKVTPPPKPKSSGSRLLRKNTIDKAIDTASMITGDNSMIGGPSAIQKVPSKQKLQFHPIDEFDDGVSVIDDYQGTAPLVSEIPSTLSPFSIPPIPKKHPVSQSNSSNHSSSLSSNAPLSGAESFQLFTQLPPIPPPPSNQNPFSAKKKSPAQSNQQQQNSIKVQFAPDAHSKVRTNECIHPPFQNNDNLRIMSRDVNANDLVIEEEEEDIEPNQTNNQTFHSFPLKQSSNNQNQNQNQNTFANQNQNQNTFANQNQNTFANQNQNTFANQNQNTFANQNQNTFANQNQNTFANQNQNTFANQNQNQNTFANQNQNTFANQNQNTFANQNQNTFANQNQNTFANQNQNTFANQNQNQNTFANQNQNTFANQNQNTFANQNQNTFANQNQNTFANQNQNTFANQNQNTFANQNQNTFANQNQNTFANQNQNTFANQNQNTFANQNQNTFANQSFSNEQTKKHPFQQQQNNSSNSMQQQYNDTNRQQQQNAQQEFIPKSNDQLNNQQQQTFPNQTTISQIQFQQNQQIPNQQQTMEQQPSFQFQNQQSASFISPISRPYQPLFNGPLGSLEIDFVYSFNRSISSLKRIFTGEFNNLMKQQVPASAPIDSIDIDEFTSSITSEIGQIIEVPIQHQELNHTTLSRRISSVIDEETKLMTIGLKEADCKNITATENLLNELKKLEIEIEKLSNTVKLNTEEIIQEFEKERSESNSMREFDQSFNKEIERRSRSIQIKQVELNSKITHQNIEKETIERMMNKLNQKKQNFNPFDSINPERGTSYRELISNEINKIRQIIQQTMIPEDVEKDIDYGYENNSLSFQSIQSDVSNISNESVSVLQDELENQKKELMNIQMSNRFLMSQSQSQMQSSILQGGVSAINQTSFQPTTLNNNLIRQKRSEF</sequence>
<evidence type="ECO:0000256" key="2">
    <source>
        <dbReference type="SAM" id="MobiDB-lite"/>
    </source>
</evidence>
<feature type="region of interest" description="Disordered" evidence="2">
    <location>
        <begin position="543"/>
        <end position="579"/>
    </location>
</feature>
<feature type="compositionally biased region" description="Polar residues" evidence="2">
    <location>
        <begin position="302"/>
        <end position="319"/>
    </location>
</feature>
<gene>
    <name evidence="3" type="ORF">M9Y10_036984</name>
</gene>
<feature type="coiled-coil region" evidence="1">
    <location>
        <begin position="758"/>
        <end position="785"/>
    </location>
</feature>
<feature type="compositionally biased region" description="Low complexity" evidence="2">
    <location>
        <begin position="553"/>
        <end position="579"/>
    </location>
</feature>
<feature type="compositionally biased region" description="Low complexity" evidence="2">
    <location>
        <begin position="240"/>
        <end position="250"/>
    </location>
</feature>
<feature type="compositionally biased region" description="Low complexity" evidence="2">
    <location>
        <begin position="320"/>
        <end position="329"/>
    </location>
</feature>
<evidence type="ECO:0000256" key="1">
    <source>
        <dbReference type="SAM" id="Coils"/>
    </source>
</evidence>
<feature type="region of interest" description="Disordered" evidence="2">
    <location>
        <begin position="1"/>
        <end position="21"/>
    </location>
</feature>
<dbReference type="Proteomes" id="UP001470230">
    <property type="component" value="Unassembled WGS sequence"/>
</dbReference>
<dbReference type="SUPFAM" id="SSF69349">
    <property type="entry name" value="Phage fibre proteins"/>
    <property type="match status" value="1"/>
</dbReference>
<proteinExistence type="predicted"/>
<feature type="compositionally biased region" description="Low complexity" evidence="2">
    <location>
        <begin position="191"/>
        <end position="205"/>
    </location>
</feature>
<feature type="region of interest" description="Disordered" evidence="2">
    <location>
        <begin position="60"/>
        <end position="105"/>
    </location>
</feature>
<organism evidence="3 4">
    <name type="scientific">Tritrichomonas musculus</name>
    <dbReference type="NCBI Taxonomy" id="1915356"/>
    <lineage>
        <taxon>Eukaryota</taxon>
        <taxon>Metamonada</taxon>
        <taxon>Parabasalia</taxon>
        <taxon>Tritrichomonadida</taxon>
        <taxon>Tritrichomonadidae</taxon>
        <taxon>Tritrichomonas</taxon>
    </lineage>
</organism>
<feature type="region of interest" description="Disordered" evidence="2">
    <location>
        <begin position="297"/>
        <end position="329"/>
    </location>
</feature>
<evidence type="ECO:0000313" key="4">
    <source>
        <dbReference type="Proteomes" id="UP001470230"/>
    </source>
</evidence>
<accession>A0ABR2GTS1</accession>
<name>A0ABR2GTS1_9EUKA</name>
<reference evidence="3 4" key="1">
    <citation type="submission" date="2024-04" db="EMBL/GenBank/DDBJ databases">
        <title>Tritrichomonas musculus Genome.</title>
        <authorList>
            <person name="Alves-Ferreira E."/>
            <person name="Grigg M."/>
            <person name="Lorenzi H."/>
            <person name="Galac M."/>
        </authorList>
    </citation>
    <scope>NUCLEOTIDE SEQUENCE [LARGE SCALE GENOMIC DNA]</scope>
    <source>
        <strain evidence="3 4">EAF2021</strain>
    </source>
</reference>
<protein>
    <submittedName>
        <fullName evidence="3">Uncharacterized protein</fullName>
    </submittedName>
</protein>
<keyword evidence="4" id="KW-1185">Reference proteome</keyword>